<dbReference type="GO" id="GO:0005886">
    <property type="term" value="C:plasma membrane"/>
    <property type="evidence" value="ECO:0007669"/>
    <property type="project" value="TreeGrafter"/>
</dbReference>
<evidence type="ECO:0000313" key="10">
    <source>
        <dbReference type="Proteomes" id="UP000694427"/>
    </source>
</evidence>
<protein>
    <recommendedName>
        <fullName evidence="11">Lysosomal associated membrane protein family member 5</fullName>
    </recommendedName>
</protein>
<evidence type="ECO:0000256" key="4">
    <source>
        <dbReference type="ARBA" id="ARBA00022989"/>
    </source>
</evidence>
<dbReference type="GO" id="GO:0031902">
    <property type="term" value="C:late endosome membrane"/>
    <property type="evidence" value="ECO:0007669"/>
    <property type="project" value="TreeGrafter"/>
</dbReference>
<feature type="signal peptide" evidence="8">
    <location>
        <begin position="1"/>
        <end position="17"/>
    </location>
</feature>
<sequence length="218" mass="24453">MQLFVSCMSLSVLCVSAEQEVENLSGLSPNPDRDIFVVRENGTTCLMAEFVVKFLIPYDVLALNGIDLITEQASVSIPRGAQIAGRCGSSESELQISWNNHAFTFRIFFSKVIRAETDPSEFLQQIYHSPLMCVCVSLSLCSFMCSVFCVNDRRFSAPAAYKCITDEREQLEQMLPLVLGLILGLIIVITISVYHFHLKLTAAQQPQLPRDRSLYKNM</sequence>
<reference evidence="9" key="2">
    <citation type="submission" date="2025-09" db="UniProtKB">
        <authorList>
            <consortium name="Ensembl"/>
        </authorList>
    </citation>
    <scope>IDENTIFICATION</scope>
</reference>
<keyword evidence="4 7" id="KW-1133">Transmembrane helix</keyword>
<dbReference type="PANTHER" id="PTHR11506">
    <property type="entry name" value="LYSOSOME-ASSOCIATED MEMBRANE GLYCOPROTEIN"/>
    <property type="match status" value="1"/>
</dbReference>
<evidence type="ECO:0000256" key="2">
    <source>
        <dbReference type="ARBA" id="ARBA00022692"/>
    </source>
</evidence>
<accession>A0A8C1PPV6</accession>
<organism evidence="9 10">
    <name type="scientific">Cyprinus carpio</name>
    <name type="common">Common carp</name>
    <dbReference type="NCBI Taxonomy" id="7962"/>
    <lineage>
        <taxon>Eukaryota</taxon>
        <taxon>Metazoa</taxon>
        <taxon>Chordata</taxon>
        <taxon>Craniata</taxon>
        <taxon>Vertebrata</taxon>
        <taxon>Euteleostomi</taxon>
        <taxon>Actinopterygii</taxon>
        <taxon>Neopterygii</taxon>
        <taxon>Teleostei</taxon>
        <taxon>Ostariophysi</taxon>
        <taxon>Cypriniformes</taxon>
        <taxon>Cyprinidae</taxon>
        <taxon>Cyprininae</taxon>
        <taxon>Cyprinus</taxon>
    </lineage>
</organism>
<dbReference type="Proteomes" id="UP000694427">
    <property type="component" value="Unplaced"/>
</dbReference>
<dbReference type="Gene3D" id="2.40.160.110">
    <property type="match status" value="1"/>
</dbReference>
<dbReference type="InterPro" id="IPR002000">
    <property type="entry name" value="Lysosome-assoc_membr_glycop"/>
</dbReference>
<keyword evidence="5 7" id="KW-0472">Membrane</keyword>
<evidence type="ECO:0000256" key="7">
    <source>
        <dbReference type="SAM" id="Phobius"/>
    </source>
</evidence>
<name>A0A8C1PPV6_CYPCA</name>
<dbReference type="AlphaFoldDB" id="A0A8C1PPV6"/>
<evidence type="ECO:0000256" key="1">
    <source>
        <dbReference type="ARBA" id="ARBA00004251"/>
    </source>
</evidence>
<evidence type="ECO:0008006" key="11">
    <source>
        <dbReference type="Google" id="ProtNLM"/>
    </source>
</evidence>
<evidence type="ECO:0000256" key="6">
    <source>
        <dbReference type="ARBA" id="ARBA00023180"/>
    </source>
</evidence>
<feature type="transmembrane region" description="Helical" evidence="7">
    <location>
        <begin position="177"/>
        <end position="196"/>
    </location>
</feature>
<feature type="chain" id="PRO_5034084640" description="Lysosomal associated membrane protein family member 5" evidence="8">
    <location>
        <begin position="18"/>
        <end position="218"/>
    </location>
</feature>
<keyword evidence="3 8" id="KW-0732">Signal</keyword>
<evidence type="ECO:0000256" key="5">
    <source>
        <dbReference type="ARBA" id="ARBA00023136"/>
    </source>
</evidence>
<evidence type="ECO:0000313" key="9">
    <source>
        <dbReference type="Ensembl" id="ENSCCRP00010108051.1"/>
    </source>
</evidence>
<keyword evidence="2 7" id="KW-0812">Transmembrane</keyword>
<proteinExistence type="predicted"/>
<comment type="subcellular location">
    <subcellularLocation>
        <location evidence="1">Cell membrane</location>
        <topology evidence="1">Single-pass type I membrane protein</topology>
    </subcellularLocation>
</comment>
<dbReference type="GO" id="GO:0072594">
    <property type="term" value="P:establishment of protein localization to organelle"/>
    <property type="evidence" value="ECO:0007669"/>
    <property type="project" value="TreeGrafter"/>
</dbReference>
<evidence type="ECO:0000256" key="8">
    <source>
        <dbReference type="SAM" id="SignalP"/>
    </source>
</evidence>
<dbReference type="Ensembl" id="ENSCCRT00010120240.1">
    <property type="protein sequence ID" value="ENSCCRP00010108051.1"/>
    <property type="gene ID" value="ENSCCRG00010047683.1"/>
</dbReference>
<evidence type="ECO:0000256" key="3">
    <source>
        <dbReference type="ARBA" id="ARBA00022729"/>
    </source>
</evidence>
<reference evidence="9" key="1">
    <citation type="submission" date="2025-08" db="UniProtKB">
        <authorList>
            <consortium name="Ensembl"/>
        </authorList>
    </citation>
    <scope>IDENTIFICATION</scope>
</reference>
<keyword evidence="10" id="KW-1185">Reference proteome</keyword>
<keyword evidence="6" id="KW-0325">Glycoprotein</keyword>
<dbReference type="PANTHER" id="PTHR11506:SF35">
    <property type="entry name" value="LYSOSOME-ASSOCIATED MEMBRANE GLYCOPROTEIN 5"/>
    <property type="match status" value="1"/>
</dbReference>
<dbReference type="GO" id="GO:0005765">
    <property type="term" value="C:lysosomal membrane"/>
    <property type="evidence" value="ECO:0007669"/>
    <property type="project" value="TreeGrafter"/>
</dbReference>